<evidence type="ECO:0000256" key="10">
    <source>
        <dbReference type="ARBA" id="ARBA00048475"/>
    </source>
</evidence>
<keyword evidence="14" id="KW-1185">Reference proteome</keyword>
<accession>A0A5C5RF07</accession>
<evidence type="ECO:0000256" key="7">
    <source>
        <dbReference type="ARBA" id="ARBA00022755"/>
    </source>
</evidence>
<dbReference type="FunFam" id="3.30.470.20:FF:000015">
    <property type="entry name" value="Phosphoribosylaminoimidazole-succinocarboxamide synthase"/>
    <property type="match status" value="1"/>
</dbReference>
<evidence type="ECO:0000313" key="14">
    <source>
        <dbReference type="Proteomes" id="UP000317291"/>
    </source>
</evidence>
<dbReference type="AlphaFoldDB" id="A0A5C5RF07"/>
<dbReference type="Proteomes" id="UP000317291">
    <property type="component" value="Unassembled WGS sequence"/>
</dbReference>
<dbReference type="PROSITE" id="PS01058">
    <property type="entry name" value="SAICAR_SYNTHETASE_2"/>
    <property type="match status" value="1"/>
</dbReference>
<dbReference type="Gene3D" id="3.30.200.20">
    <property type="entry name" value="Phosphorylase Kinase, domain 1"/>
    <property type="match status" value="1"/>
</dbReference>
<evidence type="ECO:0000256" key="4">
    <source>
        <dbReference type="ARBA" id="ARBA00016460"/>
    </source>
</evidence>
<keyword evidence="8 11" id="KW-0067">ATP-binding</keyword>
<dbReference type="UniPathway" id="UPA00074">
    <property type="reaction ID" value="UER00131"/>
</dbReference>
<evidence type="ECO:0000256" key="9">
    <source>
        <dbReference type="ARBA" id="ARBA00030409"/>
    </source>
</evidence>
<keyword evidence="6 11" id="KW-0547">Nucleotide-binding</keyword>
<dbReference type="InterPro" id="IPR001636">
    <property type="entry name" value="SAICAR_synth"/>
</dbReference>
<evidence type="ECO:0000256" key="3">
    <source>
        <dbReference type="ARBA" id="ARBA00012217"/>
    </source>
</evidence>
<dbReference type="Gene3D" id="3.30.470.20">
    <property type="entry name" value="ATP-grasp fold, B domain"/>
    <property type="match status" value="1"/>
</dbReference>
<keyword evidence="7 11" id="KW-0658">Purine biosynthesis</keyword>
<evidence type="ECO:0000313" key="13">
    <source>
        <dbReference type="EMBL" id="TWS21114.1"/>
    </source>
</evidence>
<dbReference type="RefSeq" id="WP_146558500.1">
    <property type="nucleotide sequence ID" value="NZ_VIGW01000001.1"/>
</dbReference>
<dbReference type="HAMAP" id="MF_00137">
    <property type="entry name" value="SAICAR_synth"/>
    <property type="match status" value="1"/>
</dbReference>
<reference evidence="13 14" key="1">
    <citation type="submission" date="2019-06" db="EMBL/GenBank/DDBJ databases">
        <title>Tsukamurella conjunctivitidis sp. nov., Tsukamurella assacharolytica sp. nov. and Tsukamurella sputae sp. nov. isolated from patients with conjunctivitis, bacteraemia (lymphoma) and respiratory infection (sputum) in Hong Kong.</title>
        <authorList>
            <person name="Teng J.L.L."/>
            <person name="Lee H.H."/>
            <person name="Fong J.Y.H."/>
            <person name="Fok K.M.N."/>
            <person name="Lau S.K.P."/>
            <person name="Woo P.C.Y."/>
        </authorList>
    </citation>
    <scope>NUCLEOTIDE SEQUENCE [LARGE SCALE GENOMIC DNA]</scope>
    <source>
        <strain evidence="13 14">HKU71</strain>
    </source>
</reference>
<protein>
    <recommendedName>
        <fullName evidence="4 11">Phosphoribosylaminoimidazole-succinocarboxamide synthase</fullName>
        <ecNumber evidence="3 11">6.3.2.6</ecNumber>
    </recommendedName>
    <alternativeName>
        <fullName evidence="9 11">SAICAR synthetase</fullName>
    </alternativeName>
</protein>
<dbReference type="GO" id="GO:0005524">
    <property type="term" value="F:ATP binding"/>
    <property type="evidence" value="ECO:0007669"/>
    <property type="project" value="UniProtKB-KW"/>
</dbReference>
<feature type="domain" description="SAICAR synthetase/ADE2 N-terminal" evidence="12">
    <location>
        <begin position="11"/>
        <end position="256"/>
    </location>
</feature>
<dbReference type="CDD" id="cd01414">
    <property type="entry name" value="SAICAR_synt_Sc"/>
    <property type="match status" value="1"/>
</dbReference>
<evidence type="ECO:0000256" key="11">
    <source>
        <dbReference type="HAMAP-Rule" id="MF_00137"/>
    </source>
</evidence>
<dbReference type="NCBIfam" id="NF010568">
    <property type="entry name" value="PRK13961.1"/>
    <property type="match status" value="1"/>
</dbReference>
<comment type="similarity">
    <text evidence="2 11">Belongs to the SAICAR synthetase family.</text>
</comment>
<sequence length="296" mass="32547">MRPELSEYTPIYSGKVRELYEVDDEHLLLVASDRISAYDYILDTPIPDKGRVLTAMSVFFFDALGVPNHLAGPADDPRIPEPVLGRALITRRLDMVPVECVARGYLTGSGLREYRANGEVCGVPLPEGLVDGSRIDPPIFTPATKAAVGDHDENVSFERVAADVGIELATRLRELTLGVYARGADIARERGIILADTKFEFGHSSDGDLLLADEVLTPDSSRYWDGRLYEPGKALPSFDKQIVRDWLTKESGWSTDAGTPPPPLPDDVVERTRARYIEAYERISGLSFADWPGAAA</sequence>
<evidence type="ECO:0000256" key="5">
    <source>
        <dbReference type="ARBA" id="ARBA00022598"/>
    </source>
</evidence>
<dbReference type="InterPro" id="IPR018236">
    <property type="entry name" value="SAICAR_synthetase_CS"/>
</dbReference>
<comment type="catalytic activity">
    <reaction evidence="10 11">
        <text>5-amino-1-(5-phospho-D-ribosyl)imidazole-4-carboxylate + L-aspartate + ATP = (2S)-2-[5-amino-1-(5-phospho-beta-D-ribosyl)imidazole-4-carboxamido]succinate + ADP + phosphate + 2 H(+)</text>
        <dbReference type="Rhea" id="RHEA:22628"/>
        <dbReference type="ChEBI" id="CHEBI:15378"/>
        <dbReference type="ChEBI" id="CHEBI:29991"/>
        <dbReference type="ChEBI" id="CHEBI:30616"/>
        <dbReference type="ChEBI" id="CHEBI:43474"/>
        <dbReference type="ChEBI" id="CHEBI:58443"/>
        <dbReference type="ChEBI" id="CHEBI:77657"/>
        <dbReference type="ChEBI" id="CHEBI:456216"/>
        <dbReference type="EC" id="6.3.2.6"/>
    </reaction>
</comment>
<dbReference type="NCBIfam" id="TIGR00081">
    <property type="entry name" value="purC"/>
    <property type="match status" value="1"/>
</dbReference>
<organism evidence="13 14">
    <name type="scientific">Tsukamurella asaccharolytica</name>
    <dbReference type="NCBI Taxonomy" id="2592067"/>
    <lineage>
        <taxon>Bacteria</taxon>
        <taxon>Bacillati</taxon>
        <taxon>Actinomycetota</taxon>
        <taxon>Actinomycetes</taxon>
        <taxon>Mycobacteriales</taxon>
        <taxon>Tsukamurellaceae</taxon>
        <taxon>Tsukamurella</taxon>
    </lineage>
</organism>
<gene>
    <name evidence="11" type="primary">purC</name>
    <name evidence="13" type="ORF">FK529_00380</name>
</gene>
<keyword evidence="5 11" id="KW-0436">Ligase</keyword>
<dbReference type="GO" id="GO:0004639">
    <property type="term" value="F:phosphoribosylaminoimidazolesuccinocarboxamide synthase activity"/>
    <property type="evidence" value="ECO:0007669"/>
    <property type="project" value="UniProtKB-UniRule"/>
</dbReference>
<dbReference type="EC" id="6.3.2.6" evidence="3 11"/>
<evidence type="ECO:0000256" key="1">
    <source>
        <dbReference type="ARBA" id="ARBA00004672"/>
    </source>
</evidence>
<evidence type="ECO:0000256" key="8">
    <source>
        <dbReference type="ARBA" id="ARBA00022840"/>
    </source>
</evidence>
<name>A0A5C5RF07_9ACTN</name>
<dbReference type="PROSITE" id="PS01057">
    <property type="entry name" value="SAICAR_SYNTHETASE_1"/>
    <property type="match status" value="1"/>
</dbReference>
<dbReference type="PANTHER" id="PTHR43700">
    <property type="entry name" value="PHOSPHORIBOSYLAMINOIMIDAZOLE-SUCCINOCARBOXAMIDE SYNTHASE"/>
    <property type="match status" value="1"/>
</dbReference>
<comment type="caution">
    <text evidence="13">The sequence shown here is derived from an EMBL/GenBank/DDBJ whole genome shotgun (WGS) entry which is preliminary data.</text>
</comment>
<dbReference type="GO" id="GO:0005737">
    <property type="term" value="C:cytoplasm"/>
    <property type="evidence" value="ECO:0007669"/>
    <property type="project" value="TreeGrafter"/>
</dbReference>
<dbReference type="GO" id="GO:0006189">
    <property type="term" value="P:'de novo' IMP biosynthetic process"/>
    <property type="evidence" value="ECO:0007669"/>
    <property type="project" value="UniProtKB-UniRule"/>
</dbReference>
<dbReference type="PANTHER" id="PTHR43700:SF1">
    <property type="entry name" value="PHOSPHORIBOSYLAMINOIMIDAZOLE-SUCCINOCARBOXAMIDE SYNTHASE"/>
    <property type="match status" value="1"/>
</dbReference>
<dbReference type="SUPFAM" id="SSF56104">
    <property type="entry name" value="SAICAR synthase-like"/>
    <property type="match status" value="1"/>
</dbReference>
<dbReference type="OrthoDB" id="9801549at2"/>
<comment type="pathway">
    <text evidence="1 11">Purine metabolism; IMP biosynthesis via de novo pathway; 5-amino-1-(5-phospho-D-ribosyl)imidazole-4-carboxamide from 5-amino-1-(5-phospho-D-ribosyl)imidazole-4-carboxylate: step 1/2.</text>
</comment>
<proteinExistence type="inferred from homology"/>
<evidence type="ECO:0000256" key="6">
    <source>
        <dbReference type="ARBA" id="ARBA00022741"/>
    </source>
</evidence>
<dbReference type="InterPro" id="IPR028923">
    <property type="entry name" value="SAICAR_synt/ADE2_N"/>
</dbReference>
<evidence type="ECO:0000259" key="12">
    <source>
        <dbReference type="Pfam" id="PF01259"/>
    </source>
</evidence>
<evidence type="ECO:0000256" key="2">
    <source>
        <dbReference type="ARBA" id="ARBA00010190"/>
    </source>
</evidence>
<dbReference type="EMBL" id="VIGW01000001">
    <property type="protein sequence ID" value="TWS21114.1"/>
    <property type="molecule type" value="Genomic_DNA"/>
</dbReference>
<dbReference type="Pfam" id="PF01259">
    <property type="entry name" value="SAICAR_synt"/>
    <property type="match status" value="1"/>
</dbReference>